<keyword evidence="7" id="KW-0274">FAD</keyword>
<evidence type="ECO:0000256" key="8">
    <source>
        <dbReference type="ARBA" id="ARBA00022842"/>
    </source>
</evidence>
<protein>
    <recommendedName>
        <fullName evidence="3">FAD:protein FMN transferase</fullName>
        <ecNumber evidence="2">2.7.1.180</ecNumber>
    </recommendedName>
    <alternativeName>
        <fullName evidence="9">Flavin transferase</fullName>
    </alternativeName>
</protein>
<keyword evidence="5" id="KW-0808">Transferase</keyword>
<evidence type="ECO:0000256" key="7">
    <source>
        <dbReference type="ARBA" id="ARBA00022827"/>
    </source>
</evidence>
<name>A0A2S4JRF5_9SPIO</name>
<keyword evidence="8" id="KW-0460">Magnesium</keyword>
<dbReference type="PANTHER" id="PTHR30040">
    <property type="entry name" value="THIAMINE BIOSYNTHESIS LIPOPROTEIN APBE"/>
    <property type="match status" value="1"/>
</dbReference>
<sequence length="444" mass="48315">MPYTRTMRAPEISTISLPFLFFLPRLTSKPRPLRPLRQHPAVSPGNRLLLATLFLTVPLLWGCSASSPARRSQTEFLLGTAVTITVFEANNPRPALTAAFERTREIQNRMSINREEYETTEILEVNRHAGQAPVKVSDDTLLVIREGIKAGHLTGGAFDITIAPLIALWGMGTETPSVPTKEEILRARSALDFRSLVVDEESRTVFLPRPGMALDVGGIAKGYAVDEGARILREAGIQHALLDYGGDIVTVGEHPRGTPWRIGLQHPSGERDRYLGVLSSRDESVVSSGAYERFFEEEGVRYHHIFDPATGYPSESGLTSVTVVGPRAIITDALSTAIFVMGLEAGMKLMEELPGYEAIIATGDDRIILTPGVADRFERTAPEYALFVACSCGTDHPLGGGQPREGIALPENPVCPEGLASSPFTNRLVGTPPRQQDQEGPGRN</sequence>
<evidence type="ECO:0000256" key="4">
    <source>
        <dbReference type="ARBA" id="ARBA00022630"/>
    </source>
</evidence>
<evidence type="ECO:0000256" key="3">
    <source>
        <dbReference type="ARBA" id="ARBA00016337"/>
    </source>
</evidence>
<reference evidence="13" key="1">
    <citation type="submission" date="2015-12" db="EMBL/GenBank/DDBJ databases">
        <authorList>
            <person name="Lodha T.D."/>
            <person name="Chintalapati S."/>
            <person name="Chintalapati V.R."/>
            <person name="Sravanthi T."/>
        </authorList>
    </citation>
    <scope>NUCLEOTIDE SEQUENCE [LARGE SCALE GENOMIC DNA]</scope>
    <source>
        <strain evidence="13">JC133</strain>
    </source>
</reference>
<comment type="cofactor">
    <cofactor evidence="1">
        <name>Mg(2+)</name>
        <dbReference type="ChEBI" id="CHEBI:18420"/>
    </cofactor>
</comment>
<evidence type="ECO:0000256" key="2">
    <source>
        <dbReference type="ARBA" id="ARBA00011955"/>
    </source>
</evidence>
<dbReference type="Proteomes" id="UP000237350">
    <property type="component" value="Unassembled WGS sequence"/>
</dbReference>
<evidence type="ECO:0000256" key="6">
    <source>
        <dbReference type="ARBA" id="ARBA00022723"/>
    </source>
</evidence>
<dbReference type="SUPFAM" id="SSF143631">
    <property type="entry name" value="ApbE-like"/>
    <property type="match status" value="1"/>
</dbReference>
<dbReference type="GO" id="GO:0046872">
    <property type="term" value="F:metal ion binding"/>
    <property type="evidence" value="ECO:0007669"/>
    <property type="project" value="UniProtKB-KW"/>
</dbReference>
<evidence type="ECO:0000256" key="5">
    <source>
        <dbReference type="ARBA" id="ARBA00022679"/>
    </source>
</evidence>
<keyword evidence="13" id="KW-1185">Reference proteome</keyword>
<feature type="region of interest" description="Disordered" evidence="11">
    <location>
        <begin position="402"/>
        <end position="444"/>
    </location>
</feature>
<evidence type="ECO:0000256" key="1">
    <source>
        <dbReference type="ARBA" id="ARBA00001946"/>
    </source>
</evidence>
<dbReference type="AlphaFoldDB" id="A0A2S4JRF5"/>
<evidence type="ECO:0000256" key="11">
    <source>
        <dbReference type="SAM" id="MobiDB-lite"/>
    </source>
</evidence>
<proteinExistence type="predicted"/>
<dbReference type="EC" id="2.7.1.180" evidence="2"/>
<gene>
    <name evidence="12" type="ORF">AU468_07350</name>
</gene>
<accession>A0A2S4JRF5</accession>
<evidence type="ECO:0000256" key="9">
    <source>
        <dbReference type="ARBA" id="ARBA00031306"/>
    </source>
</evidence>
<evidence type="ECO:0000313" key="13">
    <source>
        <dbReference type="Proteomes" id="UP000237350"/>
    </source>
</evidence>
<comment type="caution">
    <text evidence="12">The sequence shown here is derived from an EMBL/GenBank/DDBJ whole genome shotgun (WGS) entry which is preliminary data.</text>
</comment>
<evidence type="ECO:0000256" key="10">
    <source>
        <dbReference type="ARBA" id="ARBA00048540"/>
    </source>
</evidence>
<dbReference type="Pfam" id="PF02424">
    <property type="entry name" value="ApbE"/>
    <property type="match status" value="1"/>
</dbReference>
<dbReference type="Gene3D" id="3.10.520.10">
    <property type="entry name" value="ApbE-like domains"/>
    <property type="match status" value="1"/>
</dbReference>
<keyword evidence="6" id="KW-0479">Metal-binding</keyword>
<dbReference type="InterPro" id="IPR024932">
    <property type="entry name" value="ApbE"/>
</dbReference>
<keyword evidence="4" id="KW-0285">Flavoprotein</keyword>
<organism evidence="12 13">
    <name type="scientific">Alkalispirochaeta sphaeroplastigenens</name>
    <dbReference type="NCBI Taxonomy" id="1187066"/>
    <lineage>
        <taxon>Bacteria</taxon>
        <taxon>Pseudomonadati</taxon>
        <taxon>Spirochaetota</taxon>
        <taxon>Spirochaetia</taxon>
        <taxon>Spirochaetales</taxon>
        <taxon>Spirochaetaceae</taxon>
        <taxon>Alkalispirochaeta</taxon>
    </lineage>
</organism>
<dbReference type="GO" id="GO:0016740">
    <property type="term" value="F:transferase activity"/>
    <property type="evidence" value="ECO:0007669"/>
    <property type="project" value="UniProtKB-KW"/>
</dbReference>
<comment type="catalytic activity">
    <reaction evidence="10">
        <text>L-threonyl-[protein] + FAD = FMN-L-threonyl-[protein] + AMP + H(+)</text>
        <dbReference type="Rhea" id="RHEA:36847"/>
        <dbReference type="Rhea" id="RHEA-COMP:11060"/>
        <dbReference type="Rhea" id="RHEA-COMP:11061"/>
        <dbReference type="ChEBI" id="CHEBI:15378"/>
        <dbReference type="ChEBI" id="CHEBI:30013"/>
        <dbReference type="ChEBI" id="CHEBI:57692"/>
        <dbReference type="ChEBI" id="CHEBI:74257"/>
        <dbReference type="ChEBI" id="CHEBI:456215"/>
        <dbReference type="EC" id="2.7.1.180"/>
    </reaction>
</comment>
<dbReference type="EMBL" id="LPWH01000063">
    <property type="protein sequence ID" value="POR02060.1"/>
    <property type="molecule type" value="Genomic_DNA"/>
</dbReference>
<dbReference type="PANTHER" id="PTHR30040:SF2">
    <property type="entry name" value="FAD:PROTEIN FMN TRANSFERASE"/>
    <property type="match status" value="1"/>
</dbReference>
<dbReference type="InterPro" id="IPR003374">
    <property type="entry name" value="ApbE-like_sf"/>
</dbReference>
<evidence type="ECO:0000313" key="12">
    <source>
        <dbReference type="EMBL" id="POR02060.1"/>
    </source>
</evidence>